<dbReference type="EMBL" id="CAJGYM010000082">
    <property type="protein sequence ID" value="CAD6196943.1"/>
    <property type="molecule type" value="Genomic_DNA"/>
</dbReference>
<dbReference type="Proteomes" id="UP000835052">
    <property type="component" value="Unassembled WGS sequence"/>
</dbReference>
<name>A0A8S1HNY3_9PELO</name>
<gene>
    <name evidence="1" type="ORF">CAUJ_LOCUS12854</name>
</gene>
<protein>
    <submittedName>
        <fullName evidence="1">Uncharacterized protein</fullName>
    </submittedName>
</protein>
<reference evidence="1" key="1">
    <citation type="submission" date="2020-10" db="EMBL/GenBank/DDBJ databases">
        <authorList>
            <person name="Kikuchi T."/>
        </authorList>
    </citation>
    <scope>NUCLEOTIDE SEQUENCE</scope>
    <source>
        <strain evidence="1">NKZ352</strain>
    </source>
</reference>
<dbReference type="PANTHER" id="PTHR15889">
    <property type="entry name" value="MITOCHONDRIAL RIBOSOMAL PROTEIN L37"/>
    <property type="match status" value="1"/>
</dbReference>
<dbReference type="AlphaFoldDB" id="A0A8S1HNY3"/>
<evidence type="ECO:0000313" key="2">
    <source>
        <dbReference type="Proteomes" id="UP000835052"/>
    </source>
</evidence>
<evidence type="ECO:0000313" key="1">
    <source>
        <dbReference type="EMBL" id="CAD6196943.1"/>
    </source>
</evidence>
<dbReference type="PANTHER" id="PTHR15889:SF2">
    <property type="entry name" value="LARGE RIBOSOMAL SUBUNIT PROTEIN ML37"/>
    <property type="match status" value="1"/>
</dbReference>
<dbReference type="OrthoDB" id="5835618at2759"/>
<keyword evidence="2" id="KW-1185">Reference proteome</keyword>
<dbReference type="InterPro" id="IPR052482">
    <property type="entry name" value="mtLSU_mL37"/>
</dbReference>
<organism evidence="1 2">
    <name type="scientific">Caenorhabditis auriculariae</name>
    <dbReference type="NCBI Taxonomy" id="2777116"/>
    <lineage>
        <taxon>Eukaryota</taxon>
        <taxon>Metazoa</taxon>
        <taxon>Ecdysozoa</taxon>
        <taxon>Nematoda</taxon>
        <taxon>Chromadorea</taxon>
        <taxon>Rhabditida</taxon>
        <taxon>Rhabditina</taxon>
        <taxon>Rhabditomorpha</taxon>
        <taxon>Rhabditoidea</taxon>
        <taxon>Rhabditidae</taxon>
        <taxon>Peloderinae</taxon>
        <taxon>Caenorhabditis</taxon>
    </lineage>
</organism>
<comment type="caution">
    <text evidence="1">The sequence shown here is derived from an EMBL/GenBank/DDBJ whole genome shotgun (WGS) entry which is preliminary data.</text>
</comment>
<proteinExistence type="predicted"/>
<accession>A0A8S1HNY3</accession>
<dbReference type="GO" id="GO:0005739">
    <property type="term" value="C:mitochondrion"/>
    <property type="evidence" value="ECO:0007669"/>
    <property type="project" value="TreeGrafter"/>
</dbReference>
<sequence length="383" mass="43907">MDTRIFKEIYNSRINRKMPSFEVPEAVKEVNVKIYKANDPFLFENQLKAENLKAQEAPEDAHKTQHPLHKEEKAYIFEGEHAFSDGIAQTVLHNLAKVDVSEEAVRDSILHGEKYDPSLEKLPRRFDPVLFWMKHIRVHGTPVLKRNNIILDNLLRHIIFAAIRSGALGGDALFHYDRDEAISTILKDEKRPFVLRGMPHITVQTANSAVNLPWASEAEVQAASAEPLPDIYPIAPEIDLRLQNVYNDETLIPRRKSDLNLHSLLWSREQDQKYPWTREQNAANAIMHTYGAAVAQATRNETPKLPVMMRGVQLVDGRLDLVAFQLNSLDRNDDSVKNIVWLEKGIRLYKPKPYYEQLQSVEEVDMNSFKKLAALVLTFGKES</sequence>